<evidence type="ECO:0000313" key="3">
    <source>
        <dbReference type="EMBL" id="MRX82228.1"/>
    </source>
</evidence>
<evidence type="ECO:0000259" key="2">
    <source>
        <dbReference type="Pfam" id="PF12728"/>
    </source>
</evidence>
<dbReference type="Proteomes" id="UP000438093">
    <property type="component" value="Unassembled WGS sequence"/>
</dbReference>
<reference evidence="4" key="1">
    <citation type="submission" date="2019-08" db="EMBL/GenBank/DDBJ databases">
        <title>Arthrobacter sp. nov., isolated from plateau pika and Tibetan wild ass.</title>
        <authorList>
            <person name="Ge Y."/>
        </authorList>
    </citation>
    <scope>NUCLEOTIDE SEQUENCE [LARGE SCALE GENOMIC DNA]</scope>
    <source>
        <strain evidence="4">HF-4214</strain>
    </source>
</reference>
<dbReference type="EMBL" id="VTFY01000004">
    <property type="protein sequence ID" value="MRX82228.1"/>
    <property type="molecule type" value="Genomic_DNA"/>
</dbReference>
<protein>
    <submittedName>
        <fullName evidence="3">Helix-turn-helix domain-containing protein</fullName>
    </submittedName>
</protein>
<keyword evidence="4" id="KW-1185">Reference proteome</keyword>
<gene>
    <name evidence="3" type="ORF">GJG86_06945</name>
</gene>
<name>A0A6N7RNC3_9ACTN</name>
<accession>A0A6N7RNC3</accession>
<feature type="compositionally biased region" description="Polar residues" evidence="1">
    <location>
        <begin position="1"/>
        <end position="10"/>
    </location>
</feature>
<evidence type="ECO:0000256" key="1">
    <source>
        <dbReference type="SAM" id="MobiDB-lite"/>
    </source>
</evidence>
<organism evidence="3 4">
    <name type="scientific">Eggerthella guodeyinii</name>
    <dbReference type="NCBI Taxonomy" id="2690837"/>
    <lineage>
        <taxon>Bacteria</taxon>
        <taxon>Bacillati</taxon>
        <taxon>Actinomycetota</taxon>
        <taxon>Coriobacteriia</taxon>
        <taxon>Eggerthellales</taxon>
        <taxon>Eggerthellaceae</taxon>
        <taxon>Eggerthella</taxon>
    </lineage>
</organism>
<feature type="domain" description="Helix-turn-helix" evidence="2">
    <location>
        <begin position="80"/>
        <end position="137"/>
    </location>
</feature>
<comment type="caution">
    <text evidence="3">The sequence shown here is derived from an EMBL/GenBank/DDBJ whole genome shotgun (WGS) entry which is preliminary data.</text>
</comment>
<sequence length="147" mass="16174">MKWSNPNGTDYFTRKTGRASPESSCRPHCHRNSTDSACGAFDGRMRYVGRLAAARRDSPACNHVRKVAGLMPAEDKARGWLSVADAARYASVAEQVIRTAIASGELPAYERPAVRERGHALRRHLRVSVADVDAWVRDTWEPAGAVV</sequence>
<evidence type="ECO:0000313" key="4">
    <source>
        <dbReference type="Proteomes" id="UP000438093"/>
    </source>
</evidence>
<dbReference type="AlphaFoldDB" id="A0A6N7RNC3"/>
<proteinExistence type="predicted"/>
<feature type="region of interest" description="Disordered" evidence="1">
    <location>
        <begin position="1"/>
        <end position="25"/>
    </location>
</feature>
<dbReference type="Pfam" id="PF12728">
    <property type="entry name" value="HTH_17"/>
    <property type="match status" value="1"/>
</dbReference>
<dbReference type="InterPro" id="IPR041657">
    <property type="entry name" value="HTH_17"/>
</dbReference>